<dbReference type="AlphaFoldDB" id="Q35370"/>
<dbReference type="GO" id="GO:0008137">
    <property type="term" value="F:NADH dehydrogenase (ubiquinone) activity"/>
    <property type="evidence" value="ECO:0007669"/>
    <property type="project" value="InterPro"/>
</dbReference>
<dbReference type="PROSITE" id="PS00542">
    <property type="entry name" value="COMPLEX1_30K"/>
    <property type="match status" value="1"/>
</dbReference>
<dbReference type="SUPFAM" id="SSF143243">
    <property type="entry name" value="Nqo5-like"/>
    <property type="match status" value="1"/>
</dbReference>
<keyword evidence="3" id="KW-1278">Translocase</keyword>
<sequence>MALYFFFEKLNFSYWTSTTVNPNHYVCVLPSEAGQALASVLGGELFLAKSQLVEATAFDLTGQGAEAGDLLVFLRNNGVVLSYSFYFFLLKKRITFFLHGGDKVSSLESFYSNANWLEREISEMFRGSNLLKKESRNLLLDYGSSFNPFLKKFPSTGHAEVVFNSFLKTTAYVQTAGVEL</sequence>
<keyword evidence="5" id="KW-0496">Mitochondrion</keyword>
<keyword evidence="2 3" id="KW-0813">Transport</keyword>
<evidence type="ECO:0000256" key="3">
    <source>
        <dbReference type="RuleBase" id="RU003456"/>
    </source>
</evidence>
<evidence type="ECO:0000256" key="2">
    <source>
        <dbReference type="ARBA" id="ARBA00022448"/>
    </source>
</evidence>
<evidence type="ECO:0000313" key="5">
    <source>
        <dbReference type="EMBL" id="AAA79260.1"/>
    </source>
</evidence>
<protein>
    <submittedName>
        <fullName evidence="5">p1 protein short form</fullName>
    </submittedName>
</protein>
<dbReference type="InterPro" id="IPR020396">
    <property type="entry name" value="NADH_UbQ_OxRdtase_CS"/>
</dbReference>
<dbReference type="Pfam" id="PF00329">
    <property type="entry name" value="Complex1_30kDa"/>
    <property type="match status" value="1"/>
</dbReference>
<dbReference type="EMBL" id="M15275">
    <property type="protein sequence ID" value="AAA79260.1"/>
    <property type="molecule type" value="Genomic_DNA"/>
</dbReference>
<feature type="domain" description="NADH:ubiquinone oxidoreductase 30kDa subunit" evidence="4">
    <location>
        <begin position="76"/>
        <end position="158"/>
    </location>
</feature>
<keyword evidence="3" id="KW-0520">NAD</keyword>
<dbReference type="InterPro" id="IPR037232">
    <property type="entry name" value="NADH_quin_OxRdtase_su_C/D-like"/>
</dbReference>
<reference evidence="5" key="1">
    <citation type="journal article" date="1986" name="Gene">
        <title>Paramecium mitochondrial DNA sequences and RNA transcripts for cytochrome oxidase subunit I, URF1, and three ORFs adjacent to the replication origin.</title>
        <authorList>
            <person name="Pritchard A.E."/>
            <person name="Seilhamer J.J."/>
            <person name="Cummings D.J."/>
        </authorList>
    </citation>
    <scope>NUCLEOTIDE SEQUENCE</scope>
    <source>
        <strain evidence="5">Stock 51</strain>
    </source>
</reference>
<proteinExistence type="inferred from homology"/>
<gene>
    <name evidence="5" type="primary">P1</name>
</gene>
<dbReference type="GO" id="GO:0016651">
    <property type="term" value="F:oxidoreductase activity, acting on NAD(P)H"/>
    <property type="evidence" value="ECO:0007669"/>
    <property type="project" value="InterPro"/>
</dbReference>
<dbReference type="InterPro" id="IPR001268">
    <property type="entry name" value="NADH_UbQ_OxRdtase_30kDa_su"/>
</dbReference>
<name>Q35370_PARTE</name>
<geneLocation type="mitochondrion" evidence="5"/>
<dbReference type="Gene3D" id="3.30.460.80">
    <property type="entry name" value="NADH:ubiquinone oxidoreductase, 30kDa subunit"/>
    <property type="match status" value="1"/>
</dbReference>
<accession>Q35370</accession>
<evidence type="ECO:0000259" key="4">
    <source>
        <dbReference type="Pfam" id="PF00329"/>
    </source>
</evidence>
<comment type="similarity">
    <text evidence="1 3">Belongs to the complex I 30 kDa subunit family.</text>
</comment>
<organism evidence="5">
    <name type="scientific">Paramecium tetraurelia</name>
    <dbReference type="NCBI Taxonomy" id="5888"/>
    <lineage>
        <taxon>Eukaryota</taxon>
        <taxon>Sar</taxon>
        <taxon>Alveolata</taxon>
        <taxon>Ciliophora</taxon>
        <taxon>Intramacronucleata</taxon>
        <taxon>Oligohymenophorea</taxon>
        <taxon>Peniculida</taxon>
        <taxon>Parameciidae</taxon>
        <taxon>Paramecium</taxon>
    </lineage>
</organism>
<evidence type="ECO:0000256" key="1">
    <source>
        <dbReference type="ARBA" id="ARBA00007569"/>
    </source>
</evidence>